<name>A0A1J5Q2H0_9ZZZZ</name>
<evidence type="ECO:0000256" key="1">
    <source>
        <dbReference type="SAM" id="MobiDB-lite"/>
    </source>
</evidence>
<reference evidence="2" key="1">
    <citation type="submission" date="2016-10" db="EMBL/GenBank/DDBJ databases">
        <title>Sequence of Gallionella enrichment culture.</title>
        <authorList>
            <person name="Poehlein A."/>
            <person name="Muehling M."/>
            <person name="Daniel R."/>
        </authorList>
    </citation>
    <scope>NUCLEOTIDE SEQUENCE</scope>
</reference>
<feature type="region of interest" description="Disordered" evidence="1">
    <location>
        <begin position="1"/>
        <end position="36"/>
    </location>
</feature>
<gene>
    <name evidence="2" type="ORF">GALL_467190</name>
</gene>
<accession>A0A1J5Q2H0</accession>
<dbReference type="EMBL" id="MLJW01003622">
    <property type="protein sequence ID" value="OIQ71659.1"/>
    <property type="molecule type" value="Genomic_DNA"/>
</dbReference>
<organism evidence="2">
    <name type="scientific">mine drainage metagenome</name>
    <dbReference type="NCBI Taxonomy" id="410659"/>
    <lineage>
        <taxon>unclassified sequences</taxon>
        <taxon>metagenomes</taxon>
        <taxon>ecological metagenomes</taxon>
    </lineage>
</organism>
<dbReference type="AlphaFoldDB" id="A0A1J5Q2H0"/>
<proteinExistence type="predicted"/>
<evidence type="ECO:0000313" key="2">
    <source>
        <dbReference type="EMBL" id="OIQ71659.1"/>
    </source>
</evidence>
<comment type="caution">
    <text evidence="2">The sequence shown here is derived from an EMBL/GenBank/DDBJ whole genome shotgun (WGS) entry which is preliminary data.</text>
</comment>
<sequence>MAGVKAEAGGIPSKTHPQGTATKAEAGGMVPKPGIQGVEAKGEAGLLSAISLRASAKTMVTASANITLSSAVSISAEVTRAPFSPIGIAEQIVKDPEFYRRLALFVASELAHEAAKYKGQGNTEQTIKGELVALAGC</sequence>
<protein>
    <submittedName>
        <fullName evidence="2">Uncharacterized protein</fullName>
    </submittedName>
</protein>